<feature type="transmembrane region" description="Helical" evidence="7">
    <location>
        <begin position="194"/>
        <end position="216"/>
    </location>
</feature>
<feature type="transmembrane region" description="Helical" evidence="7">
    <location>
        <begin position="69"/>
        <end position="89"/>
    </location>
</feature>
<feature type="transmembrane region" description="Helical" evidence="7">
    <location>
        <begin position="228"/>
        <end position="256"/>
    </location>
</feature>
<evidence type="ECO:0000256" key="6">
    <source>
        <dbReference type="SAM" id="MobiDB-lite"/>
    </source>
</evidence>
<keyword evidence="9" id="KW-1185">Reference proteome</keyword>
<dbReference type="EMBL" id="JBAKFF010000001">
    <property type="protein sequence ID" value="MEX0430991.1"/>
    <property type="molecule type" value="Genomic_DNA"/>
</dbReference>
<sequence length="321" mass="34055">MELAGLGAYALFFLNLVGIYAIMALGLNMQWGMTGQFNIGIAGFFAVGAYTTAILTTGPSDNWLGGFNLPFLVGLVGSVLVCLPIAWAVGRITARLRTDYLAIATIGIAEIIRLFFLNEGWLSNGTRGIPGIQKPFGVGNGGYLIVVAAFVGLTWLAVEIARRSPWGRVLRAIRDNEPATAAAGKDIARFRLQAFVVGSCIMALGGGLYAHFVGFVSPEAFRPLYGTFLVWVMLIAGGSGNNLGAMLGALVVWLIWSSTEMLAGLVPTALIGSESAFRVFLIGILLQIILVSRPQGLLPEKRPPMPGERGASVGKGHSVRD</sequence>
<evidence type="ECO:0000256" key="2">
    <source>
        <dbReference type="ARBA" id="ARBA00022475"/>
    </source>
</evidence>
<comment type="caution">
    <text evidence="8">The sequence shown here is derived from an EMBL/GenBank/DDBJ whole genome shotgun (WGS) entry which is preliminary data.</text>
</comment>
<organism evidence="8 9">
    <name type="scientific">Spiribacter insolitus</name>
    <dbReference type="NCBI Taxonomy" id="3122417"/>
    <lineage>
        <taxon>Bacteria</taxon>
        <taxon>Pseudomonadati</taxon>
        <taxon>Pseudomonadota</taxon>
        <taxon>Gammaproteobacteria</taxon>
        <taxon>Chromatiales</taxon>
        <taxon>Ectothiorhodospiraceae</taxon>
        <taxon>Spiribacter</taxon>
    </lineage>
</organism>
<comment type="subcellular location">
    <subcellularLocation>
        <location evidence="1">Cell inner membrane</location>
        <topology evidence="1">Multi-pass membrane protein</topology>
    </subcellularLocation>
</comment>
<feature type="transmembrane region" description="Helical" evidence="7">
    <location>
        <begin position="101"/>
        <end position="121"/>
    </location>
</feature>
<dbReference type="PANTHER" id="PTHR30482:SF10">
    <property type="entry name" value="HIGH-AFFINITY BRANCHED-CHAIN AMINO ACID TRANSPORT PROTEIN BRAE"/>
    <property type="match status" value="1"/>
</dbReference>
<keyword evidence="3 7" id="KW-0812">Transmembrane</keyword>
<protein>
    <submittedName>
        <fullName evidence="8">Branched-chain amino acid ABC transporter permease</fullName>
    </submittedName>
</protein>
<keyword evidence="5 7" id="KW-0472">Membrane</keyword>
<dbReference type="InterPro" id="IPR043428">
    <property type="entry name" value="LivM-like"/>
</dbReference>
<dbReference type="RefSeq" id="WP_367983761.1">
    <property type="nucleotide sequence ID" value="NZ_JBAKFF010000001.1"/>
</dbReference>
<gene>
    <name evidence="8" type="ORF">V6X30_06230</name>
</gene>
<dbReference type="Pfam" id="PF02653">
    <property type="entry name" value="BPD_transp_2"/>
    <property type="match status" value="1"/>
</dbReference>
<dbReference type="PANTHER" id="PTHR30482">
    <property type="entry name" value="HIGH-AFFINITY BRANCHED-CHAIN AMINO ACID TRANSPORT SYSTEM PERMEASE"/>
    <property type="match status" value="1"/>
</dbReference>
<keyword evidence="2" id="KW-1003">Cell membrane</keyword>
<dbReference type="CDD" id="cd06581">
    <property type="entry name" value="TM_PBP1_LivM_like"/>
    <property type="match status" value="1"/>
</dbReference>
<feature type="transmembrane region" description="Helical" evidence="7">
    <location>
        <begin position="268"/>
        <end position="290"/>
    </location>
</feature>
<dbReference type="InterPro" id="IPR001851">
    <property type="entry name" value="ABC_transp_permease"/>
</dbReference>
<reference evidence="8 9" key="1">
    <citation type="submission" date="2024-02" db="EMBL/GenBank/DDBJ databases">
        <title>New especies of Spiribacter isolated from saline water.</title>
        <authorList>
            <person name="Leon M.J."/>
            <person name="De La Haba R."/>
            <person name="Sanchez-Porro C."/>
            <person name="Ventosa A."/>
        </authorList>
    </citation>
    <scope>NUCLEOTIDE SEQUENCE [LARGE SCALE GENOMIC DNA]</scope>
    <source>
        <strain evidence="9">ag22IC4-189</strain>
    </source>
</reference>
<evidence type="ECO:0000313" key="8">
    <source>
        <dbReference type="EMBL" id="MEX0430991.1"/>
    </source>
</evidence>
<evidence type="ECO:0000256" key="4">
    <source>
        <dbReference type="ARBA" id="ARBA00022989"/>
    </source>
</evidence>
<feature type="transmembrane region" description="Helical" evidence="7">
    <location>
        <begin position="6"/>
        <end position="27"/>
    </location>
</feature>
<evidence type="ECO:0000256" key="3">
    <source>
        <dbReference type="ARBA" id="ARBA00022692"/>
    </source>
</evidence>
<feature type="region of interest" description="Disordered" evidence="6">
    <location>
        <begin position="300"/>
        <end position="321"/>
    </location>
</feature>
<accession>A0ABV3T712</accession>
<keyword evidence="4 7" id="KW-1133">Transmembrane helix</keyword>
<feature type="transmembrane region" description="Helical" evidence="7">
    <location>
        <begin position="141"/>
        <end position="161"/>
    </location>
</feature>
<name>A0ABV3T712_9GAMM</name>
<evidence type="ECO:0000256" key="1">
    <source>
        <dbReference type="ARBA" id="ARBA00004429"/>
    </source>
</evidence>
<proteinExistence type="predicted"/>
<evidence type="ECO:0000256" key="7">
    <source>
        <dbReference type="SAM" id="Phobius"/>
    </source>
</evidence>
<feature type="transmembrane region" description="Helical" evidence="7">
    <location>
        <begin position="39"/>
        <end position="57"/>
    </location>
</feature>
<evidence type="ECO:0000313" key="9">
    <source>
        <dbReference type="Proteomes" id="UP001556637"/>
    </source>
</evidence>
<dbReference type="Proteomes" id="UP001556637">
    <property type="component" value="Unassembled WGS sequence"/>
</dbReference>
<evidence type="ECO:0000256" key="5">
    <source>
        <dbReference type="ARBA" id="ARBA00023136"/>
    </source>
</evidence>